<gene>
    <name evidence="2" type="ORF">CJ030_MR6G013327</name>
</gene>
<feature type="compositionally biased region" description="Basic and acidic residues" evidence="1">
    <location>
        <begin position="23"/>
        <end position="39"/>
    </location>
</feature>
<proteinExistence type="predicted"/>
<reference evidence="2 3" key="1">
    <citation type="journal article" date="2019" name="Plant Biotechnol. J.">
        <title>The red bayberry genome and genetic basis of sex determination.</title>
        <authorList>
            <person name="Jia H.M."/>
            <person name="Jia H.J."/>
            <person name="Cai Q.L."/>
            <person name="Wang Y."/>
            <person name="Zhao H.B."/>
            <person name="Yang W.F."/>
            <person name="Wang G.Y."/>
            <person name="Li Y.H."/>
            <person name="Zhan D.L."/>
            <person name="Shen Y.T."/>
            <person name="Niu Q.F."/>
            <person name="Chang L."/>
            <person name="Qiu J."/>
            <person name="Zhao L."/>
            <person name="Xie H.B."/>
            <person name="Fu W.Y."/>
            <person name="Jin J."/>
            <person name="Li X.W."/>
            <person name="Jiao Y."/>
            <person name="Zhou C.C."/>
            <person name="Tu T."/>
            <person name="Chai C.Y."/>
            <person name="Gao J.L."/>
            <person name="Fan L.J."/>
            <person name="van de Weg E."/>
            <person name="Wang J.Y."/>
            <person name="Gao Z.S."/>
        </authorList>
    </citation>
    <scope>NUCLEOTIDE SEQUENCE [LARGE SCALE GENOMIC DNA]</scope>
    <source>
        <tissue evidence="2">Leaves</tissue>
    </source>
</reference>
<evidence type="ECO:0000313" key="3">
    <source>
        <dbReference type="Proteomes" id="UP000516437"/>
    </source>
</evidence>
<dbReference type="AlphaFoldDB" id="A0A6A1VEJ8"/>
<organism evidence="2 3">
    <name type="scientific">Morella rubra</name>
    <name type="common">Chinese bayberry</name>
    <dbReference type="NCBI Taxonomy" id="262757"/>
    <lineage>
        <taxon>Eukaryota</taxon>
        <taxon>Viridiplantae</taxon>
        <taxon>Streptophyta</taxon>
        <taxon>Embryophyta</taxon>
        <taxon>Tracheophyta</taxon>
        <taxon>Spermatophyta</taxon>
        <taxon>Magnoliopsida</taxon>
        <taxon>eudicotyledons</taxon>
        <taxon>Gunneridae</taxon>
        <taxon>Pentapetalae</taxon>
        <taxon>rosids</taxon>
        <taxon>fabids</taxon>
        <taxon>Fagales</taxon>
        <taxon>Myricaceae</taxon>
        <taxon>Morella</taxon>
    </lineage>
</organism>
<feature type="region of interest" description="Disordered" evidence="1">
    <location>
        <begin position="1"/>
        <end position="39"/>
    </location>
</feature>
<sequence>MGGKRLIKGESSQQADKISGKGKSTEEEGGRINDWKRRADQKTKWASEWASICCSAGRQRRLRGAPGRLDASHLTLSVFLGISLHIVFKTIDRVTETLSTGLQTPDSSLNICPRTTEQKGQKAQFNECKEVSSNHLPGLFRK</sequence>
<evidence type="ECO:0000313" key="2">
    <source>
        <dbReference type="EMBL" id="KAB1210278.1"/>
    </source>
</evidence>
<evidence type="ECO:0000256" key="1">
    <source>
        <dbReference type="SAM" id="MobiDB-lite"/>
    </source>
</evidence>
<comment type="caution">
    <text evidence="2">The sequence shown here is derived from an EMBL/GenBank/DDBJ whole genome shotgun (WGS) entry which is preliminary data.</text>
</comment>
<dbReference type="Proteomes" id="UP000516437">
    <property type="component" value="Chromosome 6"/>
</dbReference>
<keyword evidence="3" id="KW-1185">Reference proteome</keyword>
<dbReference type="EMBL" id="RXIC02000024">
    <property type="protein sequence ID" value="KAB1210278.1"/>
    <property type="molecule type" value="Genomic_DNA"/>
</dbReference>
<name>A0A6A1VEJ8_9ROSI</name>
<accession>A0A6A1VEJ8</accession>
<protein>
    <submittedName>
        <fullName evidence="2">Uncharacterized protein</fullName>
    </submittedName>
</protein>